<keyword evidence="1" id="KW-0560">Oxidoreductase</keyword>
<keyword evidence="4" id="KW-1185">Reference proteome</keyword>
<dbReference type="SUPFAM" id="SSF52218">
    <property type="entry name" value="Flavoproteins"/>
    <property type="match status" value="1"/>
</dbReference>
<comment type="caution">
    <text evidence="3">The sequence shown here is derived from an EMBL/GenBank/DDBJ whole genome shotgun (WGS) entry which is preliminary data.</text>
</comment>
<dbReference type="InterPro" id="IPR029039">
    <property type="entry name" value="Flavoprotein-like_sf"/>
</dbReference>
<name>A0ABU1YDR4_9FLAO</name>
<dbReference type="InterPro" id="IPR046980">
    <property type="entry name" value="KefG/KefF"/>
</dbReference>
<dbReference type="PANTHER" id="PTHR47307:SF1">
    <property type="entry name" value="GLUTATHIONE-REGULATED POTASSIUM-EFFLUX SYSTEM ANCILLARY PROTEIN KEFG"/>
    <property type="match status" value="1"/>
</dbReference>
<dbReference type="Gene3D" id="3.40.50.360">
    <property type="match status" value="1"/>
</dbReference>
<reference evidence="3 4" key="1">
    <citation type="submission" date="2023-07" db="EMBL/GenBank/DDBJ databases">
        <title>Sorghum-associated microbial communities from plants grown in Nebraska, USA.</title>
        <authorList>
            <person name="Schachtman D."/>
        </authorList>
    </citation>
    <scope>NUCLEOTIDE SEQUENCE [LARGE SCALE GENOMIC DNA]</scope>
    <source>
        <strain evidence="3 4">4129</strain>
    </source>
</reference>
<evidence type="ECO:0000313" key="3">
    <source>
        <dbReference type="EMBL" id="MDR7211765.1"/>
    </source>
</evidence>
<gene>
    <name evidence="3" type="ORF">J2W48_003722</name>
</gene>
<dbReference type="RefSeq" id="WP_310283121.1">
    <property type="nucleotide sequence ID" value="NZ_JAVDWQ010000015.1"/>
</dbReference>
<accession>A0ABU1YDR4</accession>
<dbReference type="Pfam" id="PF02525">
    <property type="entry name" value="Flavodoxin_2"/>
    <property type="match status" value="1"/>
</dbReference>
<evidence type="ECO:0000313" key="4">
    <source>
        <dbReference type="Proteomes" id="UP001269081"/>
    </source>
</evidence>
<feature type="domain" description="Flavodoxin-like fold" evidence="2">
    <location>
        <begin position="3"/>
        <end position="172"/>
    </location>
</feature>
<dbReference type="Proteomes" id="UP001269081">
    <property type="component" value="Unassembled WGS sequence"/>
</dbReference>
<proteinExistence type="predicted"/>
<dbReference type="InterPro" id="IPR003680">
    <property type="entry name" value="Flavodoxin_fold"/>
</dbReference>
<dbReference type="EMBL" id="JAVDWQ010000015">
    <property type="protein sequence ID" value="MDR7211765.1"/>
    <property type="molecule type" value="Genomic_DNA"/>
</dbReference>
<dbReference type="PANTHER" id="PTHR47307">
    <property type="entry name" value="GLUTATHIONE-REGULATED POTASSIUM-EFFLUX SYSTEM ANCILLARY PROTEIN KEFG"/>
    <property type="match status" value="1"/>
</dbReference>
<evidence type="ECO:0000256" key="1">
    <source>
        <dbReference type="ARBA" id="ARBA00023002"/>
    </source>
</evidence>
<sequence length="181" mass="21073">MSLIILAHPNFDTSFANKTIIEELKNSTTDIEVRNIHELYPDYKIDVKAEQEALLRHKTIVFQYPFYWYSMPAILKHWFDVVLEYQFAYGSKGDKLKGKNFLASFTVGSSQNSYTALGFQHFRVYEFCRNLEQTAYHTQMNYIDPVYFFGTSLAAGYNEDEIKANARKHAKKLIKKLAELG</sequence>
<organism evidence="3 4">
    <name type="scientific">Flavobacterium piscis</name>
    <dbReference type="NCBI Taxonomy" id="1114874"/>
    <lineage>
        <taxon>Bacteria</taxon>
        <taxon>Pseudomonadati</taxon>
        <taxon>Bacteroidota</taxon>
        <taxon>Flavobacteriia</taxon>
        <taxon>Flavobacteriales</taxon>
        <taxon>Flavobacteriaceae</taxon>
        <taxon>Flavobacterium</taxon>
    </lineage>
</organism>
<protein>
    <submittedName>
        <fullName evidence="3">NADPH-quinone reductase</fullName>
    </submittedName>
</protein>
<evidence type="ECO:0000259" key="2">
    <source>
        <dbReference type="Pfam" id="PF02525"/>
    </source>
</evidence>